<keyword evidence="7" id="KW-1185">Reference proteome</keyword>
<evidence type="ECO:0000259" key="4">
    <source>
        <dbReference type="PROSITE" id="PS51183"/>
    </source>
</evidence>
<gene>
    <name evidence="6" type="ORF">CLODIP_2_CD00716</name>
</gene>
<evidence type="ECO:0000256" key="2">
    <source>
        <dbReference type="SAM" id="MobiDB-lite"/>
    </source>
</evidence>
<dbReference type="InterPro" id="IPR036063">
    <property type="entry name" value="Smr_dom_sf"/>
</dbReference>
<dbReference type="SMART" id="SM00558">
    <property type="entry name" value="JmjC"/>
    <property type="match status" value="1"/>
</dbReference>
<dbReference type="InterPro" id="IPR003347">
    <property type="entry name" value="JmjC_dom"/>
</dbReference>
<dbReference type="SUPFAM" id="SSF160443">
    <property type="entry name" value="SMR domain-like"/>
    <property type="match status" value="1"/>
</dbReference>
<dbReference type="GO" id="GO:0000785">
    <property type="term" value="C:chromatin"/>
    <property type="evidence" value="ECO:0007669"/>
    <property type="project" value="TreeGrafter"/>
</dbReference>
<dbReference type="GO" id="GO:0010468">
    <property type="term" value="P:regulation of gene expression"/>
    <property type="evidence" value="ECO:0007669"/>
    <property type="project" value="TreeGrafter"/>
</dbReference>
<dbReference type="Pfam" id="PF01713">
    <property type="entry name" value="Smr"/>
    <property type="match status" value="1"/>
</dbReference>
<dbReference type="InterPro" id="IPR002625">
    <property type="entry name" value="Smr_dom"/>
</dbReference>
<feature type="coiled-coil region" evidence="1">
    <location>
        <begin position="1112"/>
        <end position="1175"/>
    </location>
</feature>
<dbReference type="Proteomes" id="UP000494165">
    <property type="component" value="Unassembled WGS sequence"/>
</dbReference>
<feature type="domain" description="Smr" evidence="3">
    <location>
        <begin position="1229"/>
        <end position="1293"/>
    </location>
</feature>
<dbReference type="Gene3D" id="2.60.120.650">
    <property type="entry name" value="Cupin"/>
    <property type="match status" value="1"/>
</dbReference>
<reference evidence="6 7" key="1">
    <citation type="submission" date="2020-04" db="EMBL/GenBank/DDBJ databases">
        <authorList>
            <person name="Alioto T."/>
            <person name="Alioto T."/>
            <person name="Gomez Garrido J."/>
        </authorList>
    </citation>
    <scope>NUCLEOTIDE SEQUENCE [LARGE SCALE GENOMIC DNA]</scope>
</reference>
<feature type="compositionally biased region" description="Basic and acidic residues" evidence="2">
    <location>
        <begin position="367"/>
        <end position="380"/>
    </location>
</feature>
<feature type="region of interest" description="Disordered" evidence="2">
    <location>
        <begin position="310"/>
        <end position="399"/>
    </location>
</feature>
<dbReference type="GO" id="GO:0051864">
    <property type="term" value="F:histone H3K36 demethylase activity"/>
    <property type="evidence" value="ECO:0007669"/>
    <property type="project" value="TreeGrafter"/>
</dbReference>
<dbReference type="PROSITE" id="PS51183">
    <property type="entry name" value="JMJN"/>
    <property type="match status" value="1"/>
</dbReference>
<dbReference type="InterPro" id="IPR027417">
    <property type="entry name" value="P-loop_NTPase"/>
</dbReference>
<keyword evidence="1" id="KW-0175">Coiled coil</keyword>
<evidence type="ECO:0000259" key="3">
    <source>
        <dbReference type="PROSITE" id="PS50828"/>
    </source>
</evidence>
<feature type="region of interest" description="Disordered" evidence="2">
    <location>
        <begin position="902"/>
        <end position="937"/>
    </location>
</feature>
<dbReference type="SUPFAM" id="SSF52540">
    <property type="entry name" value="P-loop containing nucleoside triphosphate hydrolases"/>
    <property type="match status" value="1"/>
</dbReference>
<feature type="compositionally biased region" description="Acidic residues" evidence="2">
    <location>
        <begin position="355"/>
        <end position="366"/>
    </location>
</feature>
<dbReference type="PANTHER" id="PTHR10694">
    <property type="entry name" value="LYSINE-SPECIFIC DEMETHYLASE"/>
    <property type="match status" value="1"/>
</dbReference>
<dbReference type="PROSITE" id="PS50828">
    <property type="entry name" value="SMR"/>
    <property type="match status" value="1"/>
</dbReference>
<dbReference type="GO" id="GO:0032454">
    <property type="term" value="F:histone H3K9 demethylase activity"/>
    <property type="evidence" value="ECO:0007669"/>
    <property type="project" value="TreeGrafter"/>
</dbReference>
<dbReference type="SMART" id="SM00463">
    <property type="entry name" value="SMR"/>
    <property type="match status" value="1"/>
</dbReference>
<dbReference type="EMBL" id="CADEPI010000125">
    <property type="protein sequence ID" value="CAB3376172.1"/>
    <property type="molecule type" value="Genomic_DNA"/>
</dbReference>
<dbReference type="Pfam" id="PF13671">
    <property type="entry name" value="AAA_33"/>
    <property type="match status" value="1"/>
</dbReference>
<protein>
    <recommendedName>
        <fullName evidence="8">Smr domain-containing protein</fullName>
    </recommendedName>
</protein>
<dbReference type="Pfam" id="PF02373">
    <property type="entry name" value="JmjC"/>
    <property type="match status" value="1"/>
</dbReference>
<proteinExistence type="predicted"/>
<dbReference type="PANTHER" id="PTHR10694:SF129">
    <property type="entry name" value="LYSINE-SPECIFIC DEMETHYLASE 4B-RELATED"/>
    <property type="match status" value="1"/>
</dbReference>
<evidence type="ECO:0008006" key="8">
    <source>
        <dbReference type="Google" id="ProtNLM"/>
    </source>
</evidence>
<sequence length="1321" mass="150352">MESQGAHLAGVAKVIPPPQWKPRSQTYDMTVIGDIEIPSPISQVLQGANGVYEHSCSTRKSMSVRQLKEIAESDDYCKDRPPLGENDRVVSAYWDKVTTSGADQRIYGADVNGSLMDVTLEAWNISKLGSILEEVSEDNNINIEGVNTAYLYFGSWKTTFAWHVEDMDLYSINYLHFGAPKTWYAIPPSHGRRFERVAAGYFPDDSKICNAFLRHKTVLISPDVLESHGIPVDTITQEAGEIMITFPYGYHAGFNQGFNCAEATNFASERWIEYGKRCIHCSCTIGSVKFSMEAFVRRFQNDKYENWRNGQDIGEHPEVPGTKESANLPDGFVKTTAGNGKKMKKAVEPLPVPELADEDDEDLLEEADFKENPPRKDGRGFRSKRHSATLRERNRDDDDEDWLPQRRIQRRGLKATFLKQQIKLLEMSREDTLYQLNKDFVQQDAALIKDVAESCLYDYGKSYEALANLFHCNSLTEQPKLLQSELVPTEEAVDQQTVPEMPRIFPAGSDQSVPNNGASYAARFNGTGPKPNSGAIRKSAVFNHKQRKKIKETSNFPSLEKIKAMLCEKWNVMVILRGLPGSGKSYFSKELIDMAEELKFDHQVCSADHYFMKPNGKYEFNQYDLSKAHESCQANAQKALKNKTPLVVIDNTNSVDWEMKFYISEGVKYEYHIELWEPSTGWCNNVGQLAQKTLHNVPERTIRNMKERFQTYTIEQLLRRFQLTDKFQRSLSNDSVLKFEDPAVNMPNENGLSESSDPGENYSIAEPKLDKIVAEENHIMSEGEEEIIDYEGVPESARVFYKNLPILYCHVDAETLRQIFRDCHFDQEYFFEAMENSATLLEKKSLMSLKPLISPAGNIKGAPLKIEQPTPCTSKKKATLHQGADAIELKKAIEEKFVFAKPPGNSKPAVPETVESDDEAVDTTPSTPSSSSSDEEDYEMQFDVNFARNMLLDFGGAYAVEDLPPDAFQVKIPASLALQIHSFWMDAVEKNLERKQRELNAQLRNDEAIAKALAIENVEQPEENPNMDDILEMEKALLAVKNLQIKDGKNDLATKLSREKLRTEFPNVDPVAIDSIFESNNRDYGEAARIIQEQYMTDSGAINVYTPEALKKREEELVKQALEESVKMLQAEERKKPLFVEVIPVNDKIKTKMEKDNFEAEIAKYRDEANEERNKKIKYIGNMQAALQKKYFSVASYYKLMVDRCDVNCNMLNSKVSALILQNSSLECLDLHYLHVREAINAVELFLDHHVHLRETNSKLWNDKVKIVTGRGRRSHGGIPKLWPAIKKYLDDHKIKYTYDAGSFTLDISKDLQFSKNYIDE</sequence>
<dbReference type="Gene3D" id="3.30.1370.110">
    <property type="match status" value="1"/>
</dbReference>
<evidence type="ECO:0000313" key="6">
    <source>
        <dbReference type="EMBL" id="CAB3376172.1"/>
    </source>
</evidence>
<evidence type="ECO:0000256" key="1">
    <source>
        <dbReference type="SAM" id="Coils"/>
    </source>
</evidence>
<evidence type="ECO:0000259" key="5">
    <source>
        <dbReference type="PROSITE" id="PS51184"/>
    </source>
</evidence>
<comment type="caution">
    <text evidence="6">The sequence shown here is derived from an EMBL/GenBank/DDBJ whole genome shotgun (WGS) entry which is preliminary data.</text>
</comment>
<evidence type="ECO:0000313" key="7">
    <source>
        <dbReference type="Proteomes" id="UP000494165"/>
    </source>
</evidence>
<dbReference type="Gene3D" id="3.40.50.300">
    <property type="entry name" value="P-loop containing nucleotide triphosphate hydrolases"/>
    <property type="match status" value="1"/>
</dbReference>
<feature type="compositionally biased region" description="Low complexity" evidence="2">
    <location>
        <begin position="922"/>
        <end position="932"/>
    </location>
</feature>
<dbReference type="InterPro" id="IPR003349">
    <property type="entry name" value="JmjN"/>
</dbReference>
<dbReference type="GO" id="GO:0005634">
    <property type="term" value="C:nucleus"/>
    <property type="evidence" value="ECO:0007669"/>
    <property type="project" value="TreeGrafter"/>
</dbReference>
<dbReference type="SUPFAM" id="SSF51197">
    <property type="entry name" value="Clavaminate synthase-like"/>
    <property type="match status" value="1"/>
</dbReference>
<feature type="domain" description="JmjC" evidence="5">
    <location>
        <begin position="117"/>
        <end position="283"/>
    </location>
</feature>
<accession>A0A8S1CZL6</accession>
<dbReference type="PROSITE" id="PS51184">
    <property type="entry name" value="JMJC"/>
    <property type="match status" value="1"/>
</dbReference>
<feature type="domain" description="JmjN" evidence="4">
    <location>
        <begin position="1"/>
        <end position="23"/>
    </location>
</feature>
<name>A0A8S1CZL6_9INSE</name>
<dbReference type="OrthoDB" id="9547406at2759"/>
<organism evidence="6 7">
    <name type="scientific">Cloeon dipterum</name>
    <dbReference type="NCBI Taxonomy" id="197152"/>
    <lineage>
        <taxon>Eukaryota</taxon>
        <taxon>Metazoa</taxon>
        <taxon>Ecdysozoa</taxon>
        <taxon>Arthropoda</taxon>
        <taxon>Hexapoda</taxon>
        <taxon>Insecta</taxon>
        <taxon>Pterygota</taxon>
        <taxon>Palaeoptera</taxon>
        <taxon>Ephemeroptera</taxon>
        <taxon>Pisciforma</taxon>
        <taxon>Baetidae</taxon>
        <taxon>Cloeon</taxon>
    </lineage>
</organism>